<evidence type="ECO:0000313" key="5">
    <source>
        <dbReference type="Proteomes" id="UP001304071"/>
    </source>
</evidence>
<dbReference type="SMART" id="SM00858">
    <property type="entry name" value="SAF"/>
    <property type="match status" value="1"/>
</dbReference>
<evidence type="ECO:0000256" key="1">
    <source>
        <dbReference type="ARBA" id="ARBA00010986"/>
    </source>
</evidence>
<dbReference type="Pfam" id="PF04295">
    <property type="entry name" value="GD_AH_second"/>
    <property type="match status" value="1"/>
</dbReference>
<dbReference type="Proteomes" id="UP001304071">
    <property type="component" value="Chromosome 2"/>
</dbReference>
<protein>
    <submittedName>
        <fullName evidence="4">Altronate dehydratase family protein</fullName>
    </submittedName>
</protein>
<gene>
    <name evidence="4" type="ORF">R8Z52_19905</name>
</gene>
<dbReference type="CDD" id="cd11613">
    <property type="entry name" value="SAF_AH_GD"/>
    <property type="match status" value="1"/>
</dbReference>
<dbReference type="Gene3D" id="2.30.130.110">
    <property type="match status" value="1"/>
</dbReference>
<feature type="domain" description="SAF" evidence="3">
    <location>
        <begin position="11"/>
        <end position="82"/>
    </location>
</feature>
<dbReference type="EMBL" id="CP138204">
    <property type="protein sequence ID" value="WPC76793.1"/>
    <property type="molecule type" value="Genomic_DNA"/>
</dbReference>
<evidence type="ECO:0000259" key="3">
    <source>
        <dbReference type="SMART" id="SM00858"/>
    </source>
</evidence>
<accession>A0ABZ0QJV8</accession>
<reference evidence="4 5" key="1">
    <citation type="submission" date="2023-11" db="EMBL/GenBank/DDBJ databases">
        <title>Plant-associative lifestyle of Vibrio porteresiae and its evolutionary dynamics.</title>
        <authorList>
            <person name="Rameshkumar N."/>
            <person name="Kirti K."/>
        </authorList>
    </citation>
    <scope>NUCLEOTIDE SEQUENCE [LARGE SCALE GENOMIC DNA]</scope>
    <source>
        <strain evidence="4 5">MSSRF30</strain>
    </source>
</reference>
<dbReference type="Pfam" id="PF20629">
    <property type="entry name" value="GD_AH_C"/>
    <property type="match status" value="1"/>
</dbReference>
<sequence length="495" mass="54166">MNRLMQIHPEDNVLVTLSPLQAGEVVTFSQHSFHITEDIPQAHKVALYPLNVGDIVRKYGAPIGHVIEPIAAGGHVDHHNIKTNLSSTSDYEYQPEFASLGAAMENRAVQLYRRHNGDVGIRNELWIIPTVGCVNAMANKMKRDIERELPEGAIDGVHVFTHQFGCSQLGEDHINTRTLLQNLVRHPNAGGVLVVGLGCENNQISVFKETLGDIDESRVKFMVCQHHDDEVEYGVQLLRAIATEMQKDKRQPGWLSEVRFGLECGGSDGFSGITANPLLGRFSDYVIAHDGTSVLTEVPEMFGAEHLLMQRCQDEATFDKTVIMINDFKRYFIDHNQPIYENPSPGNKAGGISTLEEKSLGCTQKAGRSPVMNVLTYGERLIRPGLSLLSAPGNDAVATSALASAGCHIVLFSTGRGTPYGGPVPTMKIATNSGLAERKPHWIDFNAGQLATGEAMESVLTAFIDRVAAIVNGEQTCNERNDFREIAVFKSGVTL</sequence>
<proteinExistence type="inferred from homology"/>
<dbReference type="InterPro" id="IPR052172">
    <property type="entry name" value="UxaA_altronate/galactarate_dh"/>
</dbReference>
<dbReference type="InterPro" id="IPR013974">
    <property type="entry name" value="SAF"/>
</dbReference>
<dbReference type="Pfam" id="PF08666">
    <property type="entry name" value="SAF"/>
    <property type="match status" value="1"/>
</dbReference>
<name>A0ABZ0QJV8_9VIBR</name>
<organism evidence="4 5">
    <name type="scientific">Vibrio porteresiae DSM 19223</name>
    <dbReference type="NCBI Taxonomy" id="1123496"/>
    <lineage>
        <taxon>Bacteria</taxon>
        <taxon>Pseudomonadati</taxon>
        <taxon>Pseudomonadota</taxon>
        <taxon>Gammaproteobacteria</taxon>
        <taxon>Vibrionales</taxon>
        <taxon>Vibrionaceae</taxon>
        <taxon>Vibrio</taxon>
    </lineage>
</organism>
<evidence type="ECO:0000256" key="2">
    <source>
        <dbReference type="ARBA" id="ARBA00023239"/>
    </source>
</evidence>
<dbReference type="PANTHER" id="PTHR30536">
    <property type="entry name" value="ALTRONATE/GALACTARATE DEHYDRATASE"/>
    <property type="match status" value="1"/>
</dbReference>
<comment type="similarity">
    <text evidence="1">Belongs to the UxaA family.</text>
</comment>
<dbReference type="RefSeq" id="WP_315972758.1">
    <property type="nucleotide sequence ID" value="NZ_AP024896.1"/>
</dbReference>
<dbReference type="PANTHER" id="PTHR30536:SF5">
    <property type="entry name" value="ALTRONATE DEHYDRATASE"/>
    <property type="match status" value="1"/>
</dbReference>
<keyword evidence="2" id="KW-0456">Lyase</keyword>
<evidence type="ECO:0000313" key="4">
    <source>
        <dbReference type="EMBL" id="WPC76793.1"/>
    </source>
</evidence>
<dbReference type="InterPro" id="IPR048332">
    <property type="entry name" value="GD_AH_C"/>
</dbReference>
<keyword evidence="5" id="KW-1185">Reference proteome</keyword>
<dbReference type="InterPro" id="IPR044144">
    <property type="entry name" value="SAF_UxaA/GarD"/>
</dbReference>
<dbReference type="InterPro" id="IPR007392">
    <property type="entry name" value="GD_AH_second"/>
</dbReference>